<dbReference type="RefSeq" id="XP_062743967.1">
    <property type="nucleotide sequence ID" value="XM_062890016.1"/>
</dbReference>
<reference evidence="3 4" key="1">
    <citation type="journal article" date="2023" name="bioRxiv">
        <title>High-quality genome assemblies of four members of thePodospora anserinaspecies complex.</title>
        <authorList>
            <person name="Ament-Velasquez S.L."/>
            <person name="Vogan A.A."/>
            <person name="Wallerman O."/>
            <person name="Hartmann F."/>
            <person name="Gautier V."/>
            <person name="Silar P."/>
            <person name="Giraud T."/>
            <person name="Johannesson H."/>
        </authorList>
    </citation>
    <scope>NUCLEOTIDE SEQUENCE [LARGE SCALE GENOMIC DNA]</scope>
    <source>
        <strain evidence="3 4">CBS 415.72m</strain>
    </source>
</reference>
<name>A0ABR0GGW0_9PEZI</name>
<evidence type="ECO:0000256" key="2">
    <source>
        <dbReference type="SAM" id="MobiDB-lite"/>
    </source>
</evidence>
<protein>
    <submittedName>
        <fullName evidence="3">Uncharacterized protein</fullName>
    </submittedName>
</protein>
<evidence type="ECO:0000313" key="3">
    <source>
        <dbReference type="EMBL" id="KAK4654992.1"/>
    </source>
</evidence>
<accession>A0ABR0GGW0</accession>
<comment type="caution">
    <text evidence="3">The sequence shown here is derived from an EMBL/GenBank/DDBJ whole genome shotgun (WGS) entry which is preliminary data.</text>
</comment>
<gene>
    <name evidence="3" type="ORF">QC762_405670</name>
</gene>
<dbReference type="EMBL" id="JAFFHA010000006">
    <property type="protein sequence ID" value="KAK4654992.1"/>
    <property type="molecule type" value="Genomic_DNA"/>
</dbReference>
<dbReference type="Pfam" id="PF11951">
    <property type="entry name" value="Fungal_trans_2"/>
    <property type="match status" value="1"/>
</dbReference>
<keyword evidence="4" id="KW-1185">Reference proteome</keyword>
<feature type="region of interest" description="Disordered" evidence="2">
    <location>
        <begin position="96"/>
        <end position="147"/>
    </location>
</feature>
<evidence type="ECO:0000256" key="1">
    <source>
        <dbReference type="ARBA" id="ARBA00023242"/>
    </source>
</evidence>
<dbReference type="InterPro" id="IPR021858">
    <property type="entry name" value="Fun_TF"/>
</dbReference>
<evidence type="ECO:0000313" key="4">
    <source>
        <dbReference type="Proteomes" id="UP001323405"/>
    </source>
</evidence>
<feature type="compositionally biased region" description="Low complexity" evidence="2">
    <location>
        <begin position="55"/>
        <end position="78"/>
    </location>
</feature>
<feature type="compositionally biased region" description="Basic residues" evidence="2">
    <location>
        <begin position="111"/>
        <end position="124"/>
    </location>
</feature>
<keyword evidence="1" id="KW-0539">Nucleus</keyword>
<dbReference type="Proteomes" id="UP001323405">
    <property type="component" value="Unassembled WGS sequence"/>
</dbReference>
<proteinExistence type="predicted"/>
<sequence>MAAVKEFLFVNSGNKSSAGHKISTTGRAFVIRKARAAQPWSTKSKAGRKRAPFGSDDSPNATASSNSSGSDSPDGAPATNTLFDGKHSAGIAEEVPVAVAPQRIQDDGNPKPKRGKGGVSKRQRPTAGVKPGQSKPTSSNGRFGGKLQEHHANNISDHVECVHCGYAVGLCICQAGATLVSQAQTLSGRLDPFGTVSVRMGQRDTDLLAYFNTVIIKTLTPLTGDQSPEAEKYWVTVSFGHSGFLHGVLCLSALQLAVAQPHKSPTLLEQFMHHRIQAISHIQAALADPSRALSDENIATVFQMLCIEENLFLYAGDSLRDHPAWKHLQPDVSQRQAHLAGLKRMLFLRGGIARLDGMKGLQAFIIRWVCTSLACRLVFSLPPPSHPGQYLYQPTNRNELSAAHLSDHTFAASHLLPHGLLKKLYNYPHSSPFYQAGSAMATACATLGVSRDLINHIATLDCLLRDALAWYISRPTIQWDALDIQNLMSIGLGELIHFILRAETSLSATENVIAICLFVFTFFVGNGAHAACSPLPGIMPRLRHHFTDAELSQNLKRIGIETWVGFVLLIASSQNPESEEFFFRFMVEMLGDRGVGDYEGFRGSMVDRGVWTPVVEAHAVKAWGELEGPLGEYRSGRKEIWEVRRGGVEVGEEQGVSIPMSNPYATSHMKKIFSRDGEGVKVVV</sequence>
<feature type="region of interest" description="Disordered" evidence="2">
    <location>
        <begin position="34"/>
        <end position="84"/>
    </location>
</feature>
<dbReference type="GeneID" id="87909923"/>
<organism evidence="3 4">
    <name type="scientific">Podospora pseudocomata</name>
    <dbReference type="NCBI Taxonomy" id="2093779"/>
    <lineage>
        <taxon>Eukaryota</taxon>
        <taxon>Fungi</taxon>
        <taxon>Dikarya</taxon>
        <taxon>Ascomycota</taxon>
        <taxon>Pezizomycotina</taxon>
        <taxon>Sordariomycetes</taxon>
        <taxon>Sordariomycetidae</taxon>
        <taxon>Sordariales</taxon>
        <taxon>Podosporaceae</taxon>
        <taxon>Podospora</taxon>
    </lineage>
</organism>
<dbReference type="PANTHER" id="PTHR37540:SF5">
    <property type="entry name" value="TRANSCRIPTION FACTOR DOMAIN-CONTAINING PROTEIN"/>
    <property type="match status" value="1"/>
</dbReference>
<dbReference type="PANTHER" id="PTHR37540">
    <property type="entry name" value="TRANSCRIPTION FACTOR (ACR-2), PUTATIVE-RELATED-RELATED"/>
    <property type="match status" value="1"/>
</dbReference>